<dbReference type="Pfam" id="PF20698">
    <property type="entry name" value="PIN-TPR-GreABC"/>
    <property type="match status" value="1"/>
</dbReference>
<feature type="domain" description="PIN" evidence="1">
    <location>
        <begin position="868"/>
        <end position="1006"/>
    </location>
</feature>
<dbReference type="Gene3D" id="1.25.40.10">
    <property type="entry name" value="Tetratricopeptide repeat domain"/>
    <property type="match status" value="1"/>
</dbReference>
<protein>
    <recommendedName>
        <fullName evidence="1">PIN domain-containing protein</fullName>
    </recommendedName>
</protein>
<comment type="caution">
    <text evidence="2">The sequence shown here is derived from an EMBL/GenBank/DDBJ whole genome shotgun (WGS) entry which is preliminary data.</text>
</comment>
<dbReference type="InterPro" id="IPR011990">
    <property type="entry name" value="TPR-like_helical_dom_sf"/>
</dbReference>
<dbReference type="SUPFAM" id="SSF48452">
    <property type="entry name" value="TPR-like"/>
    <property type="match status" value="1"/>
</dbReference>
<dbReference type="InterPro" id="IPR048987">
    <property type="entry name" value="PIN-TPR-GreABC"/>
</dbReference>
<dbReference type="AlphaFoldDB" id="A0A6N9UPZ7"/>
<name>A0A6N9UPZ7_9ACTN</name>
<evidence type="ECO:0000313" key="2">
    <source>
        <dbReference type="EMBL" id="NEB19634.1"/>
    </source>
</evidence>
<evidence type="ECO:0000259" key="1">
    <source>
        <dbReference type="Pfam" id="PF20698"/>
    </source>
</evidence>
<gene>
    <name evidence="2" type="ORF">G3I46_24590</name>
</gene>
<organism evidence="2 3">
    <name type="scientific">Streptomyces coelicoflavus</name>
    <dbReference type="NCBI Taxonomy" id="285562"/>
    <lineage>
        <taxon>Bacteria</taxon>
        <taxon>Bacillati</taxon>
        <taxon>Actinomycetota</taxon>
        <taxon>Actinomycetes</taxon>
        <taxon>Kitasatosporales</taxon>
        <taxon>Streptomycetaceae</taxon>
        <taxon>Streptomyces</taxon>
    </lineage>
</organism>
<evidence type="ECO:0000313" key="3">
    <source>
        <dbReference type="Proteomes" id="UP000469545"/>
    </source>
</evidence>
<reference evidence="2 3" key="1">
    <citation type="submission" date="2020-01" db="EMBL/GenBank/DDBJ databases">
        <title>Insect and environment-associated Actinomycetes.</title>
        <authorList>
            <person name="Currrie C."/>
            <person name="Chevrette M."/>
            <person name="Carlson C."/>
            <person name="Stubbendieck R."/>
            <person name="Wendt-Pienkowski E."/>
        </authorList>
    </citation>
    <scope>NUCLEOTIDE SEQUENCE [LARGE SCALE GENOMIC DNA]</scope>
    <source>
        <strain evidence="2 3">SID14172</strain>
    </source>
</reference>
<dbReference type="RefSeq" id="WP_164141894.1">
    <property type="nucleotide sequence ID" value="NZ_JAAGMB010000543.1"/>
</dbReference>
<keyword evidence="3" id="KW-1185">Reference proteome</keyword>
<proteinExistence type="predicted"/>
<dbReference type="Proteomes" id="UP000469545">
    <property type="component" value="Unassembled WGS sequence"/>
</dbReference>
<dbReference type="EMBL" id="JAAGMB010000543">
    <property type="protein sequence ID" value="NEB19634.1"/>
    <property type="molecule type" value="Genomic_DNA"/>
</dbReference>
<accession>A0A6N9UPZ7</accession>
<sequence length="1215" mass="131434">MALLTSALLAKAAMPWAGKLALSGFTKVIRRPRVARAAAKRAAEAGIPVTAKSLRKWLALKDSGEQLRTCSEASLDQAAGRLAYMMPGGSAEERRRAALQVLWMVMEESVRAADPSQAALLAGSWGLQTTKEEGRKTRDQLRELQQDVRGRDGLEHAVRTLSPWAAEEALLLADSWPGMIKSMNVLSTVGRQRGDVLRQWAATHPAWLEDAPVGAYAWLGHLAADYDALGAARHFFEICLREGGHPRDYYTMLAALQEEDGTDEGARRYLDGQGDGGSSSLLAAFRGFLDGAWEQGLVDLGRWEPHDARATAIKTHFEAKALLNLQRSEEALAVLRGADESSSGIGLTLAATLLERARSSRTTNRLGAGQEALAVALRARNSRRSWSGDSTEAAVLAVQAAVVSEDLALAWKLARPAPEGEAEPHEADDPRMGAQTALVAAMTGRWREAEEMVQCMPHGFARAQAAAVLAESREGRGTNTANVQRLWQEAWEVAGTEGEQFTAAAGLATSGADLPDLSHLKPLFGERVQELELLARALHAEGSDPLSLLRANVTRSPAIVVTLAERYHRAGDTALAAETLRDGSAEWNDARLMAMAAGLFLEAKDHQRARECAQEALRMAGPRWAGQGRMQALLVEAEAADGRYDRATDAALRLLELDPLDIDARWALVKCYALRGLLDQAWQALTTGEQGQPLDPRSSDETALWVMLGARFSADPYFTGRALALTQRWRDDSDLVGKVLANLHWRAVQPALSLSEQDGEQLRTATAAYLERFPDSTIFRAVQIGPEDDPLKNIAEELRSSHENAKELHRRTAAGKLPAGMLVLSSGRSYAEILLRPTAEGPHVYAADVVTDPAETEVVQAARSGRVVVDTSAAVTLTLLEPGAAERLMGHPRSLVTTDQLFADALHAQESLALRSDMVLAWDEGDARPAVRIASAERLARMRTTSSRLVEVVRAMPRVPRPELRSLRQLPVRGNNTQWLTALDHAKEHGLILWCDDRVLRAVARSEGVATFGTLTLLDARVDAGLTTPEEALLTKAELLRNHYVDIPFSADLYHAAALADGWQAGAVSVALSRPSAWADAKATAAFALKAASRAVGALPHEAADWISAAYGGLHRATPIAHRRRNLQAFSLQVLLQPWISPSTLPFAWAGLRAGAEAGSDSDAVLEAALTLYHRALAEELTPLVAAGTLTAMFVHADEVDRAMAARVVLTSPEY</sequence>